<evidence type="ECO:0000313" key="2">
    <source>
        <dbReference type="EMBL" id="KPJ49051.1"/>
    </source>
</evidence>
<dbReference type="Proteomes" id="UP000051124">
    <property type="component" value="Unassembled WGS sequence"/>
</dbReference>
<proteinExistence type="predicted"/>
<dbReference type="EMBL" id="LIZT01000077">
    <property type="protein sequence ID" value="KPJ49051.1"/>
    <property type="molecule type" value="Genomic_DNA"/>
</dbReference>
<accession>A0A0S7WG06</accession>
<keyword evidence="1" id="KW-0472">Membrane</keyword>
<organism evidence="2 3">
    <name type="scientific">candidate division TA06 bacterium DG_26</name>
    <dbReference type="NCBI Taxonomy" id="1703771"/>
    <lineage>
        <taxon>Bacteria</taxon>
        <taxon>Bacteria division TA06</taxon>
    </lineage>
</organism>
<evidence type="ECO:0000313" key="3">
    <source>
        <dbReference type="Proteomes" id="UP000051124"/>
    </source>
</evidence>
<keyword evidence="1" id="KW-0812">Transmembrane</keyword>
<sequence>MSIVERLEKLDRRLIFVLILLAVVIPLVRPIGFKIEVSEPVQQLYEAIESLNPGSRVIISCDYDPSTMPEIYPMNQALARHCFSRDLKIVGMGLWPQGVPLGQASMEQAAEEYGKSYGVDYVNLGFKAGGIVVVSSVAENIPATYPQDYAGRPVSELPIMDGVRNFDNIELIISLSAGDPGVREWVMIGQGRYGKTVGAGVTAVSAPAFYPYLQAGQLVGMMGGMKGAAEYEILMEGTGTASRGMDAQSVAHGLIIFFILFANFFYLVGRRKMPWKR</sequence>
<reference evidence="2 3" key="1">
    <citation type="journal article" date="2015" name="Microbiome">
        <title>Genomic resolution of linkages in carbon, nitrogen, and sulfur cycling among widespread estuary sediment bacteria.</title>
        <authorList>
            <person name="Baker B.J."/>
            <person name="Lazar C.S."/>
            <person name="Teske A.P."/>
            <person name="Dick G.J."/>
        </authorList>
    </citation>
    <scope>NUCLEOTIDE SEQUENCE [LARGE SCALE GENOMIC DNA]</scope>
    <source>
        <strain evidence="2">DG_26</strain>
    </source>
</reference>
<protein>
    <submittedName>
        <fullName evidence="2">Uncharacterized protein</fullName>
    </submittedName>
</protein>
<gene>
    <name evidence="2" type="ORF">AMJ40_06365</name>
</gene>
<keyword evidence="1" id="KW-1133">Transmembrane helix</keyword>
<comment type="caution">
    <text evidence="2">The sequence shown here is derived from an EMBL/GenBank/DDBJ whole genome shotgun (WGS) entry which is preliminary data.</text>
</comment>
<feature type="transmembrane region" description="Helical" evidence="1">
    <location>
        <begin position="250"/>
        <end position="268"/>
    </location>
</feature>
<evidence type="ECO:0000256" key="1">
    <source>
        <dbReference type="SAM" id="Phobius"/>
    </source>
</evidence>
<dbReference type="AlphaFoldDB" id="A0A0S7WG06"/>
<name>A0A0S7WG06_UNCT6</name>